<dbReference type="HOGENOM" id="CLU_201429_0_0_1"/>
<keyword evidence="2" id="KW-1185">Reference proteome</keyword>
<dbReference type="Gramene" id="PGSC0003DMT400097352">
    <property type="protein sequence ID" value="PGSC0003DMT400097352"/>
    <property type="gene ID" value="PGSC0003DMG400046923"/>
</dbReference>
<dbReference type="EnsemblPlants" id="PGSC0003DMT400097352">
    <property type="protein sequence ID" value="PGSC0003DMT400097352"/>
    <property type="gene ID" value="PGSC0003DMG400046923"/>
</dbReference>
<evidence type="ECO:0000313" key="1">
    <source>
        <dbReference type="EnsemblPlants" id="PGSC0003DMT400097352"/>
    </source>
</evidence>
<dbReference type="InParanoid" id="M1E0F7"/>
<reference evidence="2" key="1">
    <citation type="journal article" date="2011" name="Nature">
        <title>Genome sequence and analysis of the tuber crop potato.</title>
        <authorList>
            <consortium name="The Potato Genome Sequencing Consortium"/>
        </authorList>
    </citation>
    <scope>NUCLEOTIDE SEQUENCE [LARGE SCALE GENOMIC DNA]</scope>
    <source>
        <strain evidence="2">cv. DM1-3 516 R44</strain>
    </source>
</reference>
<proteinExistence type="predicted"/>
<name>M1E0F7_SOLTU</name>
<accession>M1E0F7</accession>
<dbReference type="AlphaFoldDB" id="M1E0F7"/>
<organism evidence="1 2">
    <name type="scientific">Solanum tuberosum</name>
    <name type="common">Potato</name>
    <dbReference type="NCBI Taxonomy" id="4113"/>
    <lineage>
        <taxon>Eukaryota</taxon>
        <taxon>Viridiplantae</taxon>
        <taxon>Streptophyta</taxon>
        <taxon>Embryophyta</taxon>
        <taxon>Tracheophyta</taxon>
        <taxon>Spermatophyta</taxon>
        <taxon>Magnoliopsida</taxon>
        <taxon>eudicotyledons</taxon>
        <taxon>Gunneridae</taxon>
        <taxon>Pentapetalae</taxon>
        <taxon>asterids</taxon>
        <taxon>lamiids</taxon>
        <taxon>Solanales</taxon>
        <taxon>Solanaceae</taxon>
        <taxon>Solanoideae</taxon>
        <taxon>Solaneae</taxon>
        <taxon>Solanum</taxon>
    </lineage>
</organism>
<sequence>MAKTIVPAGPDNLEKVVEAYANEDGLGKGIGNLCEEGDVAPKKMIETPRIQDAKPMGQVLNCTSTPLLIPCSA</sequence>
<evidence type="ECO:0000313" key="2">
    <source>
        <dbReference type="Proteomes" id="UP000011115"/>
    </source>
</evidence>
<dbReference type="Proteomes" id="UP000011115">
    <property type="component" value="Unassembled WGS sequence"/>
</dbReference>
<reference evidence="1" key="2">
    <citation type="submission" date="2015-06" db="UniProtKB">
        <authorList>
            <consortium name="EnsemblPlants"/>
        </authorList>
    </citation>
    <scope>IDENTIFICATION</scope>
    <source>
        <strain evidence="1">DM1-3 516 R44</strain>
    </source>
</reference>
<protein>
    <submittedName>
        <fullName evidence="1">Uncharacterized protein</fullName>
    </submittedName>
</protein>
<dbReference type="PaxDb" id="4113-PGSC0003DMT400097352"/>